<evidence type="ECO:0000256" key="2">
    <source>
        <dbReference type="SAM" id="Phobius"/>
    </source>
</evidence>
<organism evidence="3 4">
    <name type="scientific">Chionoecetes opilio</name>
    <name type="common">Atlantic snow crab</name>
    <name type="synonym">Cancer opilio</name>
    <dbReference type="NCBI Taxonomy" id="41210"/>
    <lineage>
        <taxon>Eukaryota</taxon>
        <taxon>Metazoa</taxon>
        <taxon>Ecdysozoa</taxon>
        <taxon>Arthropoda</taxon>
        <taxon>Crustacea</taxon>
        <taxon>Multicrustacea</taxon>
        <taxon>Malacostraca</taxon>
        <taxon>Eumalacostraca</taxon>
        <taxon>Eucarida</taxon>
        <taxon>Decapoda</taxon>
        <taxon>Pleocyemata</taxon>
        <taxon>Brachyura</taxon>
        <taxon>Eubrachyura</taxon>
        <taxon>Majoidea</taxon>
        <taxon>Majidae</taxon>
        <taxon>Chionoecetes</taxon>
    </lineage>
</organism>
<dbReference type="OrthoDB" id="6368987at2759"/>
<proteinExistence type="predicted"/>
<evidence type="ECO:0000313" key="3">
    <source>
        <dbReference type="EMBL" id="KAG0695963.1"/>
    </source>
</evidence>
<feature type="compositionally biased region" description="Low complexity" evidence="1">
    <location>
        <begin position="196"/>
        <end position="209"/>
    </location>
</feature>
<reference evidence="3" key="1">
    <citation type="submission" date="2020-07" db="EMBL/GenBank/DDBJ databases">
        <title>The High-quality genome of the commercially important snow crab, Chionoecetes opilio.</title>
        <authorList>
            <person name="Jeong J.-H."/>
            <person name="Ryu S."/>
        </authorList>
    </citation>
    <scope>NUCLEOTIDE SEQUENCE</scope>
    <source>
        <strain evidence="3">MADBK_172401_WGS</strain>
        <tissue evidence="3">Digestive gland</tissue>
    </source>
</reference>
<feature type="region of interest" description="Disordered" evidence="1">
    <location>
        <begin position="179"/>
        <end position="209"/>
    </location>
</feature>
<protein>
    <submittedName>
        <fullName evidence="3">Uncharacterized protein</fullName>
    </submittedName>
</protein>
<evidence type="ECO:0000256" key="1">
    <source>
        <dbReference type="SAM" id="MobiDB-lite"/>
    </source>
</evidence>
<name>A0A8J8WED3_CHIOP</name>
<dbReference type="Proteomes" id="UP000770661">
    <property type="component" value="Unassembled WGS sequence"/>
</dbReference>
<dbReference type="EMBL" id="JACEEZ010025946">
    <property type="protein sequence ID" value="KAG0695963.1"/>
    <property type="molecule type" value="Genomic_DNA"/>
</dbReference>
<comment type="caution">
    <text evidence="3">The sequence shown here is derived from an EMBL/GenBank/DDBJ whole genome shotgun (WGS) entry which is preliminary data.</text>
</comment>
<evidence type="ECO:0000313" key="4">
    <source>
        <dbReference type="Proteomes" id="UP000770661"/>
    </source>
</evidence>
<keyword evidence="2" id="KW-1133">Transmembrane helix</keyword>
<keyword evidence="4" id="KW-1185">Reference proteome</keyword>
<keyword evidence="2" id="KW-0812">Transmembrane</keyword>
<dbReference type="AlphaFoldDB" id="A0A8J8WED3"/>
<gene>
    <name evidence="3" type="ORF">GWK47_026680</name>
</gene>
<accession>A0A8J8WED3</accession>
<feature type="transmembrane region" description="Helical" evidence="2">
    <location>
        <begin position="80"/>
        <end position="102"/>
    </location>
</feature>
<keyword evidence="2" id="KW-0472">Membrane</keyword>
<sequence>MIIPVIPTPPPHNPVMHVRAMQREELPGFYNTTCGPFSVTSCITQFNLQCVDGRCLCFDSYVPNDSGGCKEDMMTVMVTWIVRVFVTACFFLVFFTIFRLIAARRCDWRRGPQREEDDTNDRSNRSCWYDEPPPYFEATEDLPPPTYQEAVAKECENGSEAQRSPAERVIHCTDVPARAPNRGVQTVSPTSLPRPIQINTQDDQQTIHM</sequence>